<keyword evidence="2" id="KW-1185">Reference proteome</keyword>
<evidence type="ECO:0000313" key="2">
    <source>
        <dbReference type="Proteomes" id="UP001272242"/>
    </source>
</evidence>
<accession>A0ABU5F5G5</accession>
<evidence type="ECO:0000313" key="1">
    <source>
        <dbReference type="EMBL" id="MDY3562358.1"/>
    </source>
</evidence>
<proteinExistence type="predicted"/>
<reference evidence="2" key="1">
    <citation type="journal article" date="2023" name="Mar. Drugs">
        <title>Gemmata algarum, a Novel Planctomycete Isolated from an Algal Mat, Displays Antimicrobial Activity.</title>
        <authorList>
            <person name="Kumar G."/>
            <person name="Kallscheuer N."/>
            <person name="Kashif M."/>
            <person name="Ahamad S."/>
            <person name="Jagadeeshwari U."/>
            <person name="Pannikurungottu S."/>
            <person name="Haufschild T."/>
            <person name="Kabuu M."/>
            <person name="Sasikala C."/>
            <person name="Jogler C."/>
            <person name="Ramana C."/>
        </authorList>
    </citation>
    <scope>NUCLEOTIDE SEQUENCE [LARGE SCALE GENOMIC DNA]</scope>
    <source>
        <strain evidence="2">JC673</strain>
    </source>
</reference>
<sequence>MTTHQKHGPDVWDYTGCVSAGRATSRALPPPTEEELRRLEGAWNDPARYTRRDVAPAGGAAARSDSSRALVPSRQDIAALPRWARVAFAARCARRVLPVIKKLWTDSPKPLLPSLDKAVRAAEAAAAARTVGAGAVAATHIARADGAADAVAAVCAADAARAAAYAADAAHADVVRGAVTAAVTCLLRASTVGSVEHLAAPARDFAALARRAKGERWTHDTPVPVSEFGPMWDGAPPDWWTDDLFRS</sequence>
<name>A0ABU5F5G5_9BACT</name>
<dbReference type="EMBL" id="JAXBLV010000211">
    <property type="protein sequence ID" value="MDY3562358.1"/>
    <property type="molecule type" value="Genomic_DNA"/>
</dbReference>
<dbReference type="RefSeq" id="WP_320688665.1">
    <property type="nucleotide sequence ID" value="NZ_JAXBLV010000211.1"/>
</dbReference>
<protein>
    <submittedName>
        <fullName evidence="1">Uncharacterized protein</fullName>
    </submittedName>
</protein>
<comment type="caution">
    <text evidence="1">The sequence shown here is derived from an EMBL/GenBank/DDBJ whole genome shotgun (WGS) entry which is preliminary data.</text>
</comment>
<organism evidence="1 2">
    <name type="scientific">Gemmata algarum</name>
    <dbReference type="NCBI Taxonomy" id="2975278"/>
    <lineage>
        <taxon>Bacteria</taxon>
        <taxon>Pseudomonadati</taxon>
        <taxon>Planctomycetota</taxon>
        <taxon>Planctomycetia</taxon>
        <taxon>Gemmatales</taxon>
        <taxon>Gemmataceae</taxon>
        <taxon>Gemmata</taxon>
    </lineage>
</organism>
<gene>
    <name evidence="1" type="ORF">R5W23_003824</name>
</gene>
<dbReference type="Proteomes" id="UP001272242">
    <property type="component" value="Unassembled WGS sequence"/>
</dbReference>